<dbReference type="RefSeq" id="WP_155120010.1">
    <property type="nucleotide sequence ID" value="NZ_LIUF01000011.1"/>
</dbReference>
<gene>
    <name evidence="1" type="ORF">GOC83_19535</name>
</gene>
<dbReference type="AlphaFoldDB" id="A0A847TYD7"/>
<proteinExistence type="predicted"/>
<name>A0A847TYD7_9EURY</name>
<organism evidence="1 2">
    <name type="scientific">Haloarcula rubripromontorii</name>
    <dbReference type="NCBI Taxonomy" id="1705562"/>
    <lineage>
        <taxon>Archaea</taxon>
        <taxon>Methanobacteriati</taxon>
        <taxon>Methanobacteriota</taxon>
        <taxon>Stenosarchaea group</taxon>
        <taxon>Halobacteria</taxon>
        <taxon>Halobacteriales</taxon>
        <taxon>Haloarculaceae</taxon>
        <taxon>Haloarcula</taxon>
    </lineage>
</organism>
<dbReference type="EMBL" id="WOWB01000009">
    <property type="protein sequence ID" value="NLV08313.1"/>
    <property type="molecule type" value="Genomic_DNA"/>
</dbReference>
<evidence type="ECO:0000313" key="2">
    <source>
        <dbReference type="Proteomes" id="UP000610611"/>
    </source>
</evidence>
<dbReference type="Proteomes" id="UP000610611">
    <property type="component" value="Unassembled WGS sequence"/>
</dbReference>
<accession>A0A847TYD7</accession>
<comment type="caution">
    <text evidence="1">The sequence shown here is derived from an EMBL/GenBank/DDBJ whole genome shotgun (WGS) entry which is preliminary data.</text>
</comment>
<dbReference type="OrthoDB" id="203241at2157"/>
<evidence type="ECO:0000313" key="1">
    <source>
        <dbReference type="EMBL" id="NLV08313.1"/>
    </source>
</evidence>
<protein>
    <submittedName>
        <fullName evidence="1">Uncharacterized protein</fullName>
    </submittedName>
</protein>
<reference evidence="1" key="1">
    <citation type="submission" date="2019-12" db="EMBL/GenBank/DDBJ databases">
        <title>The whole-genome sequencing of Haloarcula japonica strain pws8.</title>
        <authorList>
            <person name="Verma D.K."/>
            <person name="Gopal K."/>
            <person name="Prasad E.S."/>
        </authorList>
    </citation>
    <scope>NUCLEOTIDE SEQUENCE</scope>
    <source>
        <strain evidence="1">Pws8</strain>
    </source>
</reference>
<sequence>MKLAQKALRKRIVGSRKVSVQTAVGWLPSDEQGDGKQVIDVMCTDPSLPFERYGGGGRENIRLTSCEDAIEFIKEYDGSLPFGFD</sequence>